<feature type="compositionally biased region" description="Basic and acidic residues" evidence="1">
    <location>
        <begin position="139"/>
        <end position="152"/>
    </location>
</feature>
<proteinExistence type="predicted"/>
<gene>
    <name evidence="3" type="ORF">F8568_030265</name>
</gene>
<reference evidence="3" key="1">
    <citation type="submission" date="2019-12" db="EMBL/GenBank/DDBJ databases">
        <title>Actinomadura physcomitrii sp. nov., a novel actinomycete isolated from moss [Physcomitrium sphaericum (Ludw) Fuernr].</title>
        <authorList>
            <person name="Zhuang X."/>
        </authorList>
    </citation>
    <scope>NUCLEOTIDE SEQUENCE [LARGE SCALE GENOMIC DNA]</scope>
    <source>
        <strain evidence="3">LD22</strain>
    </source>
</reference>
<dbReference type="AlphaFoldDB" id="A0A6I4MEE4"/>
<name>A0A6I4MEE4_9ACTN</name>
<organism evidence="3 4">
    <name type="scientific">Actinomadura physcomitrii</name>
    <dbReference type="NCBI Taxonomy" id="2650748"/>
    <lineage>
        <taxon>Bacteria</taxon>
        <taxon>Bacillati</taxon>
        <taxon>Actinomycetota</taxon>
        <taxon>Actinomycetes</taxon>
        <taxon>Streptosporangiales</taxon>
        <taxon>Thermomonosporaceae</taxon>
        <taxon>Actinomadura</taxon>
    </lineage>
</organism>
<feature type="region of interest" description="Disordered" evidence="1">
    <location>
        <begin position="93"/>
        <end position="202"/>
    </location>
</feature>
<keyword evidence="2" id="KW-0472">Membrane</keyword>
<comment type="caution">
    <text evidence="3">The sequence shown here is derived from an EMBL/GenBank/DDBJ whole genome shotgun (WGS) entry which is preliminary data.</text>
</comment>
<dbReference type="Pfam" id="PF10935">
    <property type="entry name" value="DUF2637"/>
    <property type="match status" value="1"/>
</dbReference>
<sequence>MNAHSRKEDWARSPDRAQQAAVWADRLTQATTALAVIAVASVAAVISYQHILELTRSHGEDGLTARLVPVTVDGLIWAASMVVLDAGRRSCPAPRAGAVEPGSGHRGDRRCQRGARRRARRHRGPDQRMARARPHRLLRTADDPYPQRDTALHRRRTPAMHHAGATGSRARRSGADRGASGAGRIPGKPQRPRPPLVTAASG</sequence>
<dbReference type="EMBL" id="WBMS02000028">
    <property type="protein sequence ID" value="MWA04588.1"/>
    <property type="molecule type" value="Genomic_DNA"/>
</dbReference>
<protein>
    <submittedName>
        <fullName evidence="3">DUF2637 domain-containing protein</fullName>
    </submittedName>
</protein>
<evidence type="ECO:0000256" key="2">
    <source>
        <dbReference type="SAM" id="Phobius"/>
    </source>
</evidence>
<feature type="transmembrane region" description="Helical" evidence="2">
    <location>
        <begin position="63"/>
        <end position="84"/>
    </location>
</feature>
<evidence type="ECO:0000313" key="3">
    <source>
        <dbReference type="EMBL" id="MWA04588.1"/>
    </source>
</evidence>
<dbReference type="InterPro" id="IPR021235">
    <property type="entry name" value="DUF2637"/>
</dbReference>
<keyword evidence="4" id="KW-1185">Reference proteome</keyword>
<evidence type="ECO:0000313" key="4">
    <source>
        <dbReference type="Proteomes" id="UP000462055"/>
    </source>
</evidence>
<accession>A0A6I4MEE4</accession>
<keyword evidence="2" id="KW-1133">Transmembrane helix</keyword>
<keyword evidence="2" id="KW-0812">Transmembrane</keyword>
<feature type="compositionally biased region" description="Basic residues" evidence="1">
    <location>
        <begin position="112"/>
        <end position="123"/>
    </location>
</feature>
<feature type="transmembrane region" description="Helical" evidence="2">
    <location>
        <begin position="33"/>
        <end position="51"/>
    </location>
</feature>
<dbReference type="Proteomes" id="UP000462055">
    <property type="component" value="Unassembled WGS sequence"/>
</dbReference>
<evidence type="ECO:0000256" key="1">
    <source>
        <dbReference type="SAM" id="MobiDB-lite"/>
    </source>
</evidence>